<sequence>MKDYLLFIDTETSGLPKKWDKPYQDTDNWPTCIQLAWIIYHKSGEEVKRENFYIKLQDLKIEDSAYKIHGITPTFLEENGVKRKQVLQKFAYDVKKYNPLLIAHFMELDFHIVGVDAYRAKLKNPIENSPLFCTMLASAKYVHNPTVNFLRLGELYHFLLDEKMEQQHHALKDAEATAACFFEMLKRGDITAEQMETQQFNFKMKQTKAKPKSIWPFSLF</sequence>
<dbReference type="SMART" id="SM00479">
    <property type="entry name" value="EXOIII"/>
    <property type="match status" value="1"/>
</dbReference>
<proteinExistence type="predicted"/>
<reference evidence="5 6" key="1">
    <citation type="submission" date="2019-11" db="EMBL/GenBank/DDBJ databases">
        <authorList>
            <person name="Cheng Q."/>
            <person name="Yang Z."/>
        </authorList>
    </citation>
    <scope>NUCLEOTIDE SEQUENCE [LARGE SCALE GENOMIC DNA]</scope>
    <source>
        <strain evidence="5 6">HX-22-1</strain>
    </source>
</reference>
<dbReference type="InterPro" id="IPR012337">
    <property type="entry name" value="RNaseH-like_sf"/>
</dbReference>
<accession>A0A7K0FK91</accession>
<comment type="caution">
    <text evidence="5">The sequence shown here is derived from an EMBL/GenBank/DDBJ whole genome shotgun (WGS) entry which is preliminary data.</text>
</comment>
<evidence type="ECO:0000259" key="4">
    <source>
        <dbReference type="SMART" id="SM00479"/>
    </source>
</evidence>
<evidence type="ECO:0000256" key="1">
    <source>
        <dbReference type="ARBA" id="ARBA00022722"/>
    </source>
</evidence>
<evidence type="ECO:0000313" key="5">
    <source>
        <dbReference type="EMBL" id="MRX46338.1"/>
    </source>
</evidence>
<dbReference type="EMBL" id="WKJI01000001">
    <property type="protein sequence ID" value="MRX46338.1"/>
    <property type="molecule type" value="Genomic_DNA"/>
</dbReference>
<name>A0A7K0FK91_9SPHI</name>
<dbReference type="InterPro" id="IPR036397">
    <property type="entry name" value="RNaseH_sf"/>
</dbReference>
<dbReference type="Proteomes" id="UP000462931">
    <property type="component" value="Unassembled WGS sequence"/>
</dbReference>
<protein>
    <submittedName>
        <fullName evidence="5">3'-5' exonuclease</fullName>
    </submittedName>
</protein>
<dbReference type="GO" id="GO:0008408">
    <property type="term" value="F:3'-5' exonuclease activity"/>
    <property type="evidence" value="ECO:0007669"/>
    <property type="project" value="TreeGrafter"/>
</dbReference>
<keyword evidence="1" id="KW-0540">Nuclease</keyword>
<dbReference type="GO" id="GO:0003676">
    <property type="term" value="F:nucleic acid binding"/>
    <property type="evidence" value="ECO:0007669"/>
    <property type="project" value="InterPro"/>
</dbReference>
<dbReference type="Gene3D" id="3.30.420.10">
    <property type="entry name" value="Ribonuclease H-like superfamily/Ribonuclease H"/>
    <property type="match status" value="1"/>
</dbReference>
<evidence type="ECO:0000313" key="6">
    <source>
        <dbReference type="Proteomes" id="UP000462931"/>
    </source>
</evidence>
<dbReference type="GO" id="GO:0006259">
    <property type="term" value="P:DNA metabolic process"/>
    <property type="evidence" value="ECO:0007669"/>
    <property type="project" value="UniProtKB-ARBA"/>
</dbReference>
<feature type="domain" description="Exonuclease" evidence="4">
    <location>
        <begin position="4"/>
        <end position="190"/>
    </location>
</feature>
<keyword evidence="6" id="KW-1185">Reference proteome</keyword>
<dbReference type="InterPro" id="IPR013520">
    <property type="entry name" value="Ribonucl_H"/>
</dbReference>
<evidence type="ECO:0000256" key="3">
    <source>
        <dbReference type="ARBA" id="ARBA00022839"/>
    </source>
</evidence>
<keyword evidence="2" id="KW-0378">Hydrolase</keyword>
<dbReference type="Pfam" id="PF00929">
    <property type="entry name" value="RNase_T"/>
    <property type="match status" value="1"/>
</dbReference>
<organism evidence="5 6">
    <name type="scientific">Pedobacter puniceum</name>
    <dbReference type="NCBI Taxonomy" id="2666136"/>
    <lineage>
        <taxon>Bacteria</taxon>
        <taxon>Pseudomonadati</taxon>
        <taxon>Bacteroidota</taxon>
        <taxon>Sphingobacteriia</taxon>
        <taxon>Sphingobacteriales</taxon>
        <taxon>Sphingobacteriaceae</taxon>
        <taxon>Pedobacter</taxon>
    </lineage>
</organism>
<gene>
    <name evidence="5" type="ORF">GJJ64_03960</name>
</gene>
<dbReference type="RefSeq" id="WP_317162899.1">
    <property type="nucleotide sequence ID" value="NZ_WKJI01000001.1"/>
</dbReference>
<evidence type="ECO:0000256" key="2">
    <source>
        <dbReference type="ARBA" id="ARBA00022801"/>
    </source>
</evidence>
<dbReference type="CDD" id="cd06127">
    <property type="entry name" value="DEDDh"/>
    <property type="match status" value="1"/>
</dbReference>
<dbReference type="PANTHER" id="PTHR30231:SF4">
    <property type="entry name" value="PROTEIN NEN2"/>
    <property type="match status" value="1"/>
</dbReference>
<dbReference type="SUPFAM" id="SSF53098">
    <property type="entry name" value="Ribonuclease H-like"/>
    <property type="match status" value="1"/>
</dbReference>
<keyword evidence="3 5" id="KW-0269">Exonuclease</keyword>
<dbReference type="PANTHER" id="PTHR30231">
    <property type="entry name" value="DNA POLYMERASE III SUBUNIT EPSILON"/>
    <property type="match status" value="1"/>
</dbReference>
<dbReference type="AlphaFoldDB" id="A0A7K0FK91"/>